<evidence type="ECO:0000259" key="2">
    <source>
        <dbReference type="Pfam" id="PF18013"/>
    </source>
</evidence>
<proteinExistence type="predicted"/>
<dbReference type="AlphaFoldDB" id="A0A7G6RL22"/>
<accession>A0A7G6RL22</accession>
<feature type="compositionally biased region" description="Polar residues" evidence="1">
    <location>
        <begin position="40"/>
        <end position="49"/>
    </location>
</feature>
<feature type="region of interest" description="Disordered" evidence="1">
    <location>
        <begin position="1"/>
        <end position="60"/>
    </location>
</feature>
<name>A0A7G6RL22_RHILV</name>
<feature type="domain" description="Phage tail lysozyme" evidence="2">
    <location>
        <begin position="75"/>
        <end position="200"/>
    </location>
</feature>
<reference evidence="4" key="1">
    <citation type="journal article" date="2020" name="Mol. Plant Microbe">
        <title>Rhizobial microsymbionts of the narrowly endemic Oxytropis species growing in Kamchatka are characterized by significant genetic diversity and possess a set of genes that are associated with T3SS and T6SS secretion systems and can affect the development of symbiosis.</title>
        <authorList>
            <person name="Safronova V."/>
            <person name="Guro P."/>
            <person name="Sazanova A."/>
            <person name="Kuznetsova I."/>
            <person name="Belimov A."/>
            <person name="Yakubov V."/>
            <person name="Chirak E."/>
            <person name="Afonin A."/>
            <person name="Gogolev Y."/>
            <person name="Andronov E."/>
            <person name="Tikhonovich I."/>
        </authorList>
    </citation>
    <scope>NUCLEOTIDE SEQUENCE [LARGE SCALE GENOMIC DNA]</scope>
    <source>
        <strain evidence="4">RCAM0610</strain>
    </source>
</reference>
<organism evidence="3 4">
    <name type="scientific">Rhizobium leguminosarum bv. viciae</name>
    <dbReference type="NCBI Taxonomy" id="387"/>
    <lineage>
        <taxon>Bacteria</taxon>
        <taxon>Pseudomonadati</taxon>
        <taxon>Pseudomonadota</taxon>
        <taxon>Alphaproteobacteria</taxon>
        <taxon>Hyphomicrobiales</taxon>
        <taxon>Rhizobiaceae</taxon>
        <taxon>Rhizobium/Agrobacterium group</taxon>
        <taxon>Rhizobium</taxon>
    </lineage>
</organism>
<feature type="compositionally biased region" description="Low complexity" evidence="1">
    <location>
        <begin position="21"/>
        <end position="32"/>
    </location>
</feature>
<dbReference type="EMBL" id="CP050549">
    <property type="protein sequence ID" value="QND42954.1"/>
    <property type="molecule type" value="Genomic_DNA"/>
</dbReference>
<dbReference type="Gene3D" id="1.10.530.10">
    <property type="match status" value="1"/>
</dbReference>
<dbReference type="Pfam" id="PF18013">
    <property type="entry name" value="Phage_lysozyme2"/>
    <property type="match status" value="1"/>
</dbReference>
<evidence type="ECO:0000256" key="1">
    <source>
        <dbReference type="SAM" id="MobiDB-lite"/>
    </source>
</evidence>
<dbReference type="Proteomes" id="UP000515518">
    <property type="component" value="Chromosome"/>
</dbReference>
<evidence type="ECO:0000313" key="3">
    <source>
        <dbReference type="EMBL" id="QND42954.1"/>
    </source>
</evidence>
<gene>
    <name evidence="3" type="ORF">HB770_20825</name>
</gene>
<protein>
    <recommendedName>
        <fullName evidence="2">Phage tail lysozyme domain-containing protein</fullName>
    </recommendedName>
</protein>
<evidence type="ECO:0000313" key="4">
    <source>
        <dbReference type="Proteomes" id="UP000515518"/>
    </source>
</evidence>
<sequence length="221" mass="23341">MTLTGQYQAGKADRQDAENRASASTLLANTLLGTPGQTGGSMPSVSPSGQIPAKPTAGKEWDTVAPRLVSDLSKDFQLTPEQAVSVVGQLGHESAGFGTMQEVNPTVPGSRGGYGYAQWTGPRRKQFEAWSGQNNLDPNSYEANYGFLKNELANSPEGAVLNDLRTAPDAMTAGRMFTDKFLRPGTPNYGSRDAWTQKALAFANQPSASTPGEVASLDPSA</sequence>
<dbReference type="InterPro" id="IPR041219">
    <property type="entry name" value="Phage_lysozyme2"/>
</dbReference>